<feature type="domain" description="5'-Nucleotidase C-terminal" evidence="4">
    <location>
        <begin position="292"/>
        <end position="424"/>
    </location>
</feature>
<dbReference type="SUPFAM" id="SSF56300">
    <property type="entry name" value="Metallo-dependent phosphatases"/>
    <property type="match status" value="1"/>
</dbReference>
<evidence type="ECO:0000256" key="2">
    <source>
        <dbReference type="RuleBase" id="RU362119"/>
    </source>
</evidence>
<dbReference type="PANTHER" id="PTHR11575:SF23">
    <property type="entry name" value="5-NUCLEOTIDASE FAMILY PROTEIN"/>
    <property type="match status" value="1"/>
</dbReference>
<dbReference type="EMBL" id="JBHTIU010000023">
    <property type="protein sequence ID" value="MFD0868821.1"/>
    <property type="molecule type" value="Genomic_DNA"/>
</dbReference>
<keyword evidence="1" id="KW-0732">Signal</keyword>
<accession>A0ABW3D8G7</accession>
<dbReference type="Pfam" id="PF02872">
    <property type="entry name" value="5_nucleotid_C"/>
    <property type="match status" value="1"/>
</dbReference>
<reference evidence="6" key="1">
    <citation type="journal article" date="2019" name="Int. J. Syst. Evol. Microbiol.">
        <title>The Global Catalogue of Microorganisms (GCM) 10K type strain sequencing project: providing services to taxonomists for standard genome sequencing and annotation.</title>
        <authorList>
            <consortium name="The Broad Institute Genomics Platform"/>
            <consortium name="The Broad Institute Genome Sequencing Center for Infectious Disease"/>
            <person name="Wu L."/>
            <person name="Ma J."/>
        </authorList>
    </citation>
    <scope>NUCLEOTIDE SEQUENCE [LARGE SCALE GENOMIC DNA]</scope>
    <source>
        <strain evidence="6">CCUG 57263</strain>
    </source>
</reference>
<feature type="domain" description="Calcineurin-like phosphoesterase" evidence="3">
    <location>
        <begin position="10"/>
        <end position="207"/>
    </location>
</feature>
<protein>
    <submittedName>
        <fullName evidence="5">Bifunctional metallophosphatase/5'-nucleotidase</fullName>
    </submittedName>
</protein>
<gene>
    <name evidence="5" type="ORF">ACFQ03_06640</name>
</gene>
<evidence type="ECO:0000313" key="6">
    <source>
        <dbReference type="Proteomes" id="UP001597120"/>
    </source>
</evidence>
<sequence length="482" mass="54334">MPGERRKLIVLYTNDIHSHFEQMPKIATAIRQLKQSHPLDPVITVDIGDHMDRMRVETDGTEGQANVEVMNATGYNLAVPGNNEGLTFTMQQLEAAYSSKAKFDVLASNMGMMPSGRLPYWLKPYQIRDWFGVKVAFLGVTAYYPDFYQLLDWKLDDPLPNVARWVERLKEEADSIIVLSHLGLTNDRRMAEQIPGIDLILGAHTHHLLEEPLLVENTYIGAAGKFGQYVGEMELTYDTSLKKLERVEGRVIEVDSYEEAGDVVEIIERCREQGKAYLSTTITSLDRPLTIAWRQESGLGNLLASGVRRWVDAEVGIINAGQLLGGLEEGPVTKLRLLQVCPSPINPCKFWLRGDHLALALEQSLLDEFIDKEIRGFGFRGKVLGMLCLDGIDVDYDAAAPSYHKIRQIYINGLPLEPERHYLVGSLDMFTFGVGYLSLSKGTGTEYYLPEFLREVLEHQLSIGIDWDSFSASHWREIGKKD</sequence>
<dbReference type="CDD" id="cd00845">
    <property type="entry name" value="MPP_UshA_N_like"/>
    <property type="match status" value="1"/>
</dbReference>
<dbReference type="Gene3D" id="3.60.21.10">
    <property type="match status" value="1"/>
</dbReference>
<comment type="similarity">
    <text evidence="2">Belongs to the 5'-nucleotidase family.</text>
</comment>
<proteinExistence type="inferred from homology"/>
<dbReference type="PANTHER" id="PTHR11575">
    <property type="entry name" value="5'-NUCLEOTIDASE-RELATED"/>
    <property type="match status" value="1"/>
</dbReference>
<keyword evidence="6" id="KW-1185">Reference proteome</keyword>
<dbReference type="InterPro" id="IPR029052">
    <property type="entry name" value="Metallo-depent_PP-like"/>
</dbReference>
<keyword evidence="2" id="KW-0378">Hydrolase</keyword>
<evidence type="ECO:0000259" key="3">
    <source>
        <dbReference type="Pfam" id="PF00149"/>
    </source>
</evidence>
<organism evidence="5 6">
    <name type="scientific">Paenibacillus residui</name>
    <dbReference type="NCBI Taxonomy" id="629724"/>
    <lineage>
        <taxon>Bacteria</taxon>
        <taxon>Bacillati</taxon>
        <taxon>Bacillota</taxon>
        <taxon>Bacilli</taxon>
        <taxon>Bacillales</taxon>
        <taxon>Paenibacillaceae</taxon>
        <taxon>Paenibacillus</taxon>
    </lineage>
</organism>
<dbReference type="Gene3D" id="3.90.780.10">
    <property type="entry name" value="5'-Nucleotidase, C-terminal domain"/>
    <property type="match status" value="1"/>
</dbReference>
<keyword evidence="2" id="KW-0547">Nucleotide-binding</keyword>
<evidence type="ECO:0000313" key="5">
    <source>
        <dbReference type="EMBL" id="MFD0868821.1"/>
    </source>
</evidence>
<dbReference type="InterPro" id="IPR008334">
    <property type="entry name" value="5'-Nucleotdase_C"/>
</dbReference>
<dbReference type="InterPro" id="IPR006179">
    <property type="entry name" value="5_nucleotidase/apyrase"/>
</dbReference>
<dbReference type="Proteomes" id="UP001597120">
    <property type="component" value="Unassembled WGS sequence"/>
</dbReference>
<evidence type="ECO:0000256" key="1">
    <source>
        <dbReference type="ARBA" id="ARBA00022729"/>
    </source>
</evidence>
<name>A0ABW3D8G7_9BACL</name>
<dbReference type="InterPro" id="IPR036907">
    <property type="entry name" value="5'-Nucleotdase_C_sf"/>
</dbReference>
<evidence type="ECO:0000259" key="4">
    <source>
        <dbReference type="Pfam" id="PF02872"/>
    </source>
</evidence>
<dbReference type="SUPFAM" id="SSF55816">
    <property type="entry name" value="5'-nucleotidase (syn. UDP-sugar hydrolase), C-terminal domain"/>
    <property type="match status" value="1"/>
</dbReference>
<dbReference type="PRINTS" id="PR01607">
    <property type="entry name" value="APYRASEFAMLY"/>
</dbReference>
<dbReference type="RefSeq" id="WP_150960367.1">
    <property type="nucleotide sequence ID" value="NZ_JBHTIU010000023.1"/>
</dbReference>
<dbReference type="Pfam" id="PF00149">
    <property type="entry name" value="Metallophos"/>
    <property type="match status" value="1"/>
</dbReference>
<comment type="caution">
    <text evidence="5">The sequence shown here is derived from an EMBL/GenBank/DDBJ whole genome shotgun (WGS) entry which is preliminary data.</text>
</comment>
<dbReference type="InterPro" id="IPR004843">
    <property type="entry name" value="Calcineurin-like_PHP"/>
</dbReference>